<reference evidence="1" key="1">
    <citation type="submission" date="2022-08" db="EMBL/GenBank/DDBJ databases">
        <title>Genome sequencing of Pelomonas sp. UHG3.</title>
        <authorList>
            <person name="So Y."/>
        </authorList>
    </citation>
    <scope>NUCLEOTIDE SEQUENCE</scope>
    <source>
        <strain evidence="1">UHG3</strain>
    </source>
</reference>
<comment type="caution">
    <text evidence="1">The sequence shown here is derived from an EMBL/GenBank/DDBJ whole genome shotgun (WGS) entry which is preliminary data.</text>
</comment>
<keyword evidence="2" id="KW-1185">Reference proteome</keyword>
<accession>A0ACC6CBI6</accession>
<gene>
    <name evidence="1" type="primary">istB</name>
    <name evidence="1" type="ORF">NYO99_11990</name>
</gene>
<proteinExistence type="predicted"/>
<organism evidence="1 2">
    <name type="scientific">Roseateles hydrophilus</name>
    <dbReference type="NCBI Taxonomy" id="2975054"/>
    <lineage>
        <taxon>Bacteria</taxon>
        <taxon>Pseudomonadati</taxon>
        <taxon>Pseudomonadota</taxon>
        <taxon>Betaproteobacteria</taxon>
        <taxon>Burkholderiales</taxon>
        <taxon>Sphaerotilaceae</taxon>
        <taxon>Roseateles</taxon>
    </lineage>
</organism>
<name>A0ACC6CBI6_9BURK</name>
<dbReference type="Proteomes" id="UP001076464">
    <property type="component" value="Unassembled WGS sequence"/>
</dbReference>
<sequence length="250" mass="27906">MGVTTQNTAQMRALKLSSMARAYETQLQQPKLHELGFDDRLALLLESEESDRRNRKLSRLIRQANLRESAALEDLDDRAGRGLDKSQVASLATCTWITKHQGLLIVGPTGVGKTWIGCAMGNQACRQGLTVQFYRLSELYDQIADAQHDGTLPRLKLALTKPNLLILDDFGIGDMSTTAAQLLLDVIDSRQHRGSLLITSQYPVDKWHGLFPDQTVADATLDRFVHTSHRLNLKGESMRKLRAKLDSDTP</sequence>
<evidence type="ECO:0000313" key="1">
    <source>
        <dbReference type="EMBL" id="MCY4745694.1"/>
    </source>
</evidence>
<protein>
    <submittedName>
        <fullName evidence="1">IS21-like element helper ATPase IstB</fullName>
    </submittedName>
</protein>
<evidence type="ECO:0000313" key="2">
    <source>
        <dbReference type="Proteomes" id="UP001076464"/>
    </source>
</evidence>
<dbReference type="EMBL" id="JAPPUY010000003">
    <property type="protein sequence ID" value="MCY4745694.1"/>
    <property type="molecule type" value="Genomic_DNA"/>
</dbReference>